<name>A0A2R4W1T2_THEAF</name>
<reference evidence="2 3" key="1">
    <citation type="submission" date="2017-04" db="EMBL/GenBank/DDBJ databases">
        <title>Genomic insights into metabolism of Thermodesulfobium acidiphilum.</title>
        <authorList>
            <person name="Toshchakov S.V."/>
            <person name="Frolov E.N."/>
            <person name="Kublanov I.V."/>
            <person name="Samarov N.I."/>
            <person name="Novikov A."/>
            <person name="Lebedinsky A.V."/>
            <person name="Bonch-Osmolovskaya E.A."/>
            <person name="Chernyh N.A."/>
        </authorList>
    </citation>
    <scope>NUCLEOTIDE SEQUENCE [LARGE SCALE GENOMIC DNA]</scope>
    <source>
        <strain evidence="2 3">3127-1</strain>
    </source>
</reference>
<dbReference type="EMBL" id="CP020921">
    <property type="protein sequence ID" value="AWB10757.1"/>
    <property type="molecule type" value="Genomic_DNA"/>
</dbReference>
<gene>
    <name evidence="2" type="ORF">TDSAC_1417</name>
</gene>
<dbReference type="InterPro" id="IPR013785">
    <property type="entry name" value="Aldolase_TIM"/>
</dbReference>
<dbReference type="SUPFAM" id="SSF51395">
    <property type="entry name" value="FMN-linked oxidoreductases"/>
    <property type="match status" value="2"/>
</dbReference>
<dbReference type="AlphaFoldDB" id="A0A2R4W1T2"/>
<dbReference type="Gene3D" id="3.20.20.70">
    <property type="entry name" value="Aldolase class I"/>
    <property type="match status" value="2"/>
</dbReference>
<dbReference type="Proteomes" id="UP000244792">
    <property type="component" value="Chromosome"/>
</dbReference>
<dbReference type="PANTHER" id="PTHR43303">
    <property type="entry name" value="NADPH DEHYDROGENASE C23G7.10C-RELATED"/>
    <property type="match status" value="1"/>
</dbReference>
<keyword evidence="3" id="KW-1185">Reference proteome</keyword>
<dbReference type="PANTHER" id="PTHR43303:SF4">
    <property type="entry name" value="NADPH DEHYDROGENASE C23G7.10C-RELATED"/>
    <property type="match status" value="1"/>
</dbReference>
<dbReference type="GO" id="GO:0003959">
    <property type="term" value="F:NADPH dehydrogenase activity"/>
    <property type="evidence" value="ECO:0007669"/>
    <property type="project" value="InterPro"/>
</dbReference>
<organism evidence="2 3">
    <name type="scientific">Thermodesulfobium acidiphilum</name>
    <dbReference type="NCBI Taxonomy" id="1794699"/>
    <lineage>
        <taxon>Bacteria</taxon>
        <taxon>Pseudomonadati</taxon>
        <taxon>Thermodesulfobiota</taxon>
        <taxon>Thermodesulfobiia</taxon>
        <taxon>Thermodesulfobiales</taxon>
        <taxon>Thermodesulfobiaceae</taxon>
        <taxon>Thermodesulfobium</taxon>
    </lineage>
</organism>
<evidence type="ECO:0000313" key="3">
    <source>
        <dbReference type="Proteomes" id="UP000244792"/>
    </source>
</evidence>
<dbReference type="KEGG" id="taci:TDSAC_1417"/>
<evidence type="ECO:0000313" key="2">
    <source>
        <dbReference type="EMBL" id="AWB10757.1"/>
    </source>
</evidence>
<evidence type="ECO:0000256" key="1">
    <source>
        <dbReference type="ARBA" id="ARBA00001917"/>
    </source>
</evidence>
<accession>A0A2R4W1T2</accession>
<comment type="cofactor">
    <cofactor evidence="1">
        <name>FMN</name>
        <dbReference type="ChEBI" id="CHEBI:58210"/>
    </cofactor>
</comment>
<dbReference type="GO" id="GO:0010181">
    <property type="term" value="F:FMN binding"/>
    <property type="evidence" value="ECO:0007669"/>
    <property type="project" value="InterPro"/>
</dbReference>
<protein>
    <submittedName>
        <fullName evidence="2">NADH:flavin oxidoreductase / NADH oxidase family protein</fullName>
    </submittedName>
</protein>
<proteinExistence type="predicted"/>
<dbReference type="GO" id="GO:0050661">
    <property type="term" value="F:NADP binding"/>
    <property type="evidence" value="ECO:0007669"/>
    <property type="project" value="InterPro"/>
</dbReference>
<sequence length="105" mass="12546">MENKLFSRIKIRDLEFRNRIFMSPMCQYSAVDGIINEWHITHYLPVLLGMIVDPYQAEHILCTEQADVVLLGRELLRNPYWPLYAARILKQNIEWPVQYLRAKLN</sequence>
<dbReference type="InterPro" id="IPR044152">
    <property type="entry name" value="YqjM-like"/>
</dbReference>